<dbReference type="OrthoDB" id="9989899at2"/>
<sequence length="86" mass="8516">MTVTRPASPNNEKPTPVTHAVIQGVPRAVWMGFALIAGVLVGMAAGLLSAAGGIVIPLAVLAGGGACGSTILLALALVRYATEVHS</sequence>
<keyword evidence="1" id="KW-0472">Membrane</keyword>
<dbReference type="AlphaFoldDB" id="A0A239JMF4"/>
<dbReference type="Proteomes" id="UP000198415">
    <property type="component" value="Unassembled WGS sequence"/>
</dbReference>
<dbReference type="EMBL" id="FZNR01000036">
    <property type="protein sequence ID" value="SNT07206.1"/>
    <property type="molecule type" value="Genomic_DNA"/>
</dbReference>
<keyword evidence="1" id="KW-0812">Transmembrane</keyword>
<dbReference type="RefSeq" id="WP_143232910.1">
    <property type="nucleotide sequence ID" value="NZ_BOMU01000126.1"/>
</dbReference>
<feature type="transmembrane region" description="Helical" evidence="1">
    <location>
        <begin position="54"/>
        <end position="78"/>
    </location>
</feature>
<keyword evidence="3" id="KW-1185">Reference proteome</keyword>
<evidence type="ECO:0000256" key="1">
    <source>
        <dbReference type="SAM" id="Phobius"/>
    </source>
</evidence>
<accession>A0A239JMF4</accession>
<protein>
    <submittedName>
        <fullName evidence="2">Uncharacterized protein</fullName>
    </submittedName>
</protein>
<feature type="transmembrane region" description="Helical" evidence="1">
    <location>
        <begin position="28"/>
        <end position="48"/>
    </location>
</feature>
<reference evidence="2 3" key="1">
    <citation type="submission" date="2017-06" db="EMBL/GenBank/DDBJ databases">
        <authorList>
            <person name="Kim H.J."/>
            <person name="Triplett B.A."/>
        </authorList>
    </citation>
    <scope>NUCLEOTIDE SEQUENCE [LARGE SCALE GENOMIC DNA]</scope>
    <source>
        <strain evidence="2 3">DSM 43151</strain>
    </source>
</reference>
<name>A0A239JMF4_9ACTN</name>
<gene>
    <name evidence="2" type="ORF">SAMN06264365_13656</name>
</gene>
<evidence type="ECO:0000313" key="2">
    <source>
        <dbReference type="EMBL" id="SNT07206.1"/>
    </source>
</evidence>
<organism evidence="2 3">
    <name type="scientific">Actinoplanes regularis</name>
    <dbReference type="NCBI Taxonomy" id="52697"/>
    <lineage>
        <taxon>Bacteria</taxon>
        <taxon>Bacillati</taxon>
        <taxon>Actinomycetota</taxon>
        <taxon>Actinomycetes</taxon>
        <taxon>Micromonosporales</taxon>
        <taxon>Micromonosporaceae</taxon>
        <taxon>Actinoplanes</taxon>
    </lineage>
</organism>
<keyword evidence="1" id="KW-1133">Transmembrane helix</keyword>
<proteinExistence type="predicted"/>
<evidence type="ECO:0000313" key="3">
    <source>
        <dbReference type="Proteomes" id="UP000198415"/>
    </source>
</evidence>